<accession>A0A811UWM7</accession>
<keyword evidence="2" id="KW-1185">Reference proteome</keyword>
<feature type="non-terminal residue" evidence="1">
    <location>
        <position position="1"/>
    </location>
</feature>
<protein>
    <submittedName>
        <fullName evidence="1">(Mediterranean fruit fly) hypothetical protein</fullName>
    </submittedName>
</protein>
<proteinExistence type="predicted"/>
<dbReference type="AlphaFoldDB" id="A0A811UWM7"/>
<evidence type="ECO:0000313" key="1">
    <source>
        <dbReference type="EMBL" id="CAD7001493.1"/>
    </source>
</evidence>
<feature type="non-terminal residue" evidence="1">
    <location>
        <position position="55"/>
    </location>
</feature>
<gene>
    <name evidence="1" type="ORF">CCAP1982_LOCUS9990</name>
</gene>
<dbReference type="EMBL" id="CAJHJT010000023">
    <property type="protein sequence ID" value="CAD7001493.1"/>
    <property type="molecule type" value="Genomic_DNA"/>
</dbReference>
<comment type="caution">
    <text evidence="1">The sequence shown here is derived from an EMBL/GenBank/DDBJ whole genome shotgun (WGS) entry which is preliminary data.</text>
</comment>
<reference evidence="1" key="1">
    <citation type="submission" date="2020-11" db="EMBL/GenBank/DDBJ databases">
        <authorList>
            <person name="Whitehead M."/>
        </authorList>
    </citation>
    <scope>NUCLEOTIDE SEQUENCE</scope>
    <source>
        <strain evidence="1">EGII</strain>
    </source>
</reference>
<organism evidence="1 2">
    <name type="scientific">Ceratitis capitata</name>
    <name type="common">Mediterranean fruit fly</name>
    <name type="synonym">Tephritis capitata</name>
    <dbReference type="NCBI Taxonomy" id="7213"/>
    <lineage>
        <taxon>Eukaryota</taxon>
        <taxon>Metazoa</taxon>
        <taxon>Ecdysozoa</taxon>
        <taxon>Arthropoda</taxon>
        <taxon>Hexapoda</taxon>
        <taxon>Insecta</taxon>
        <taxon>Pterygota</taxon>
        <taxon>Neoptera</taxon>
        <taxon>Endopterygota</taxon>
        <taxon>Diptera</taxon>
        <taxon>Brachycera</taxon>
        <taxon>Muscomorpha</taxon>
        <taxon>Tephritoidea</taxon>
        <taxon>Tephritidae</taxon>
        <taxon>Ceratitis</taxon>
        <taxon>Ceratitis</taxon>
    </lineage>
</organism>
<name>A0A811UWM7_CERCA</name>
<dbReference type="Proteomes" id="UP000606786">
    <property type="component" value="Unassembled WGS sequence"/>
</dbReference>
<sequence length="55" mass="5994">GSNDALSSWVRAFFNRSYPCCKGPAALLAQLEGLLVSHDRAFGTYQGFFVTKSHA</sequence>
<evidence type="ECO:0000313" key="2">
    <source>
        <dbReference type="Proteomes" id="UP000606786"/>
    </source>
</evidence>